<comment type="similarity">
    <text evidence="1 3">Belongs to the EXO70 family.</text>
</comment>
<evidence type="ECO:0000256" key="2">
    <source>
        <dbReference type="ARBA" id="ARBA00022448"/>
    </source>
</evidence>
<dbReference type="InterPro" id="IPR046364">
    <property type="entry name" value="Exo70_C"/>
</dbReference>
<protein>
    <recommendedName>
        <fullName evidence="3">Exocyst subunit Exo70 family protein</fullName>
    </recommendedName>
</protein>
<dbReference type="GO" id="GO:0005546">
    <property type="term" value="F:phosphatidylinositol-4,5-bisphosphate binding"/>
    <property type="evidence" value="ECO:0007669"/>
    <property type="project" value="InterPro"/>
</dbReference>
<dbReference type="PANTHER" id="PTHR12542">
    <property type="entry name" value="EXOCYST COMPLEX PROTEIN EXO70"/>
    <property type="match status" value="1"/>
</dbReference>
<keyword evidence="2 3" id="KW-0813">Transport</keyword>
<organism evidence="5 6">
    <name type="scientific">Elaeis guineensis var. tenera</name>
    <name type="common">Oil palm</name>
    <dbReference type="NCBI Taxonomy" id="51953"/>
    <lineage>
        <taxon>Eukaryota</taxon>
        <taxon>Viridiplantae</taxon>
        <taxon>Streptophyta</taxon>
        <taxon>Embryophyta</taxon>
        <taxon>Tracheophyta</taxon>
        <taxon>Spermatophyta</taxon>
        <taxon>Magnoliopsida</taxon>
        <taxon>Liliopsida</taxon>
        <taxon>Arecaceae</taxon>
        <taxon>Arecoideae</taxon>
        <taxon>Cocoseae</taxon>
        <taxon>Elaeidinae</taxon>
        <taxon>Elaeis</taxon>
    </lineage>
</organism>
<keyword evidence="5" id="KW-1185">Reference proteome</keyword>
<evidence type="ECO:0000313" key="6">
    <source>
        <dbReference type="RefSeq" id="XP_010927204.3"/>
    </source>
</evidence>
<evidence type="ECO:0000256" key="3">
    <source>
        <dbReference type="RuleBase" id="RU365026"/>
    </source>
</evidence>
<dbReference type="Proteomes" id="UP000504607">
    <property type="component" value="Chromosome 7"/>
</dbReference>
<sequence>MCFSCPRHIVQVERAAMANEAVDDNDEAVRLLACRSNVVSILRASAHMDKDLAGVDARLSLGLDSLDAFTDAVAPLQSQAIATKALHARINRAVSPALSLIRSFALVESLQRRLLRLSSRTSSIPRLLDFLDCVDRLREAVAAVTAGCKPAVQRLHEAVEFLSRTRATDQLRIRRLRETMEALEKLYEAEVDGLRYDGSLDDALLHLQNDYEAILDRLKHRYITARVPGGDGSTDPPPPPVLGSDLEIEALRRISEILTSNDCLDICIDIFVKVRYRRAAKALMRLSPEYLRTYGPEEIDGMKWEALEAAISLWIDHFEVAVRLVFAAEKRLCSGALGGVLDGAVWPECFAKIADRIMAVFFRFGEGVARSANEPHKLFKLLDMLDALDRIRPAFINTFDGEAGEDIRARCRELQKLLVHAAAKAFWELGLQIEGLQDRAPQPADGSVPKIVRYAVNYLKCLAGGGYATAMERVLRTEAAWKAGPLAARPDAEEDLLRDALSNVLEALRRNVEAKRGEHGSRDRVVPHVMAMNAYWYIYMRTRGSELAALVGEETMRRRYKTAAEEAAYSYQAEAWGPLVRLLTERRDVDSFMRGLEENLRRHRSDYCIQDGDLREQIKEAVAKVVVEAYAGFLHANAGVLVEGRVFLPPDSIKRLLGRLFDGGGGEGWRRETAA</sequence>
<comment type="function">
    <text evidence="3">Component of the exocyst complex.</text>
</comment>
<dbReference type="InterPro" id="IPR004140">
    <property type="entry name" value="Exo70"/>
</dbReference>
<evidence type="ECO:0000259" key="4">
    <source>
        <dbReference type="Pfam" id="PF03081"/>
    </source>
</evidence>
<dbReference type="AlphaFoldDB" id="A0A6I9RJ84"/>
<dbReference type="GO" id="GO:0000145">
    <property type="term" value="C:exocyst"/>
    <property type="evidence" value="ECO:0007669"/>
    <property type="project" value="InterPro"/>
</dbReference>
<dbReference type="InParanoid" id="A0A6I9RJ84"/>
<dbReference type="RefSeq" id="XP_010927204.3">
    <property type="nucleotide sequence ID" value="XM_010928902.3"/>
</dbReference>
<dbReference type="Pfam" id="PF03081">
    <property type="entry name" value="Exo70_C"/>
    <property type="match status" value="1"/>
</dbReference>
<dbReference type="Gene3D" id="1.20.1280.170">
    <property type="entry name" value="Exocyst complex component Exo70"/>
    <property type="match status" value="1"/>
</dbReference>
<dbReference type="GO" id="GO:0006887">
    <property type="term" value="P:exocytosis"/>
    <property type="evidence" value="ECO:0007669"/>
    <property type="project" value="UniProtKB-KW"/>
</dbReference>
<reference evidence="6" key="1">
    <citation type="submission" date="2025-08" db="UniProtKB">
        <authorList>
            <consortium name="RefSeq"/>
        </authorList>
    </citation>
    <scope>IDENTIFICATION</scope>
</reference>
<dbReference type="KEGG" id="egu:105049294"/>
<evidence type="ECO:0000313" key="5">
    <source>
        <dbReference type="Proteomes" id="UP000504607"/>
    </source>
</evidence>
<feature type="domain" description="Exocyst complex subunit Exo70 C-terminal" evidence="4">
    <location>
        <begin position="314"/>
        <end position="638"/>
    </location>
</feature>
<dbReference type="SUPFAM" id="SSF74788">
    <property type="entry name" value="Cullin repeat-like"/>
    <property type="match status" value="1"/>
</dbReference>
<accession>A0A6I9RJ84</accession>
<keyword evidence="3" id="KW-0268">Exocytosis</keyword>
<keyword evidence="3" id="KW-0653">Protein transport</keyword>
<dbReference type="OrthoDB" id="1922221at2759"/>
<dbReference type="InterPro" id="IPR016159">
    <property type="entry name" value="Cullin_repeat-like_dom_sf"/>
</dbReference>
<proteinExistence type="inferred from homology"/>
<dbReference type="PANTHER" id="PTHR12542:SF90">
    <property type="entry name" value="EXOCYST COMPLEX COMPONENT EXO70I"/>
    <property type="match status" value="1"/>
</dbReference>
<dbReference type="GO" id="GO:0015031">
    <property type="term" value="P:protein transport"/>
    <property type="evidence" value="ECO:0007669"/>
    <property type="project" value="UniProtKB-KW"/>
</dbReference>
<gene>
    <name evidence="6" type="primary">LOC105049294</name>
</gene>
<evidence type="ECO:0000256" key="1">
    <source>
        <dbReference type="ARBA" id="ARBA00006756"/>
    </source>
</evidence>
<name>A0A6I9RJ84_ELAGV</name>